<organism evidence="1 2">
    <name type="scientific">Candidatus Accumulibacter phosphatis</name>
    <dbReference type="NCBI Taxonomy" id="327160"/>
    <lineage>
        <taxon>Bacteria</taxon>
        <taxon>Pseudomonadati</taxon>
        <taxon>Pseudomonadota</taxon>
        <taxon>Betaproteobacteria</taxon>
        <taxon>Candidatus Accumulibacter</taxon>
    </lineage>
</organism>
<protein>
    <submittedName>
        <fullName evidence="1">Putative periplasmic lipoprotein</fullName>
    </submittedName>
</protein>
<comment type="caution">
    <text evidence="1">The sequence shown here is derived from an EMBL/GenBank/DDBJ whole genome shotgun (WGS) entry which is preliminary data.</text>
</comment>
<dbReference type="EMBL" id="JDVG02000316">
    <property type="protein sequence ID" value="KFB72939.1"/>
    <property type="molecule type" value="Genomic_DNA"/>
</dbReference>
<dbReference type="Proteomes" id="UP000020077">
    <property type="component" value="Unassembled WGS sequence"/>
</dbReference>
<evidence type="ECO:0000313" key="1">
    <source>
        <dbReference type="EMBL" id="KFB72939.1"/>
    </source>
</evidence>
<keyword evidence="1" id="KW-0449">Lipoprotein</keyword>
<sequence length="419" mass="44947">MTIGRVLFRAGVTAALLFLPIVLAVALVVAALDQVPLVSRDETISQASIAEAKRLLANNDPRRLQKGDERTAVIPATLIDAAINHLASRSMGARGSFFLADHHTAEVRLTVRVPGMPGTRYLNLRTVFEAAAGEPRIVKASISSLSIPAVLAEWLIASAIRSAGFADDWQVARQAIVRLVFEPDQGNVEVSYIWQPGLLEPARRLAFTPQDIIRIEAAQSALTRLLDPYANRANVPVSTVLAPLMACCGDLTPHEGRAALLVLASYLTGIKLAVVLPESAKWPAPRRVQLTLFGRHDSAQHFVVSAALAAWAGEPAANAVGLFKEIQDSRGGSGFSFADLAADRAGTRFGELVAGGSPYLENALRRTLTDGELAPSLDGLPEPLSAADFKQRFGAGDNAAYRQVMTEIERRLAALPLYR</sequence>
<name>A0A080M737_9PROT</name>
<proteinExistence type="predicted"/>
<reference evidence="1 2" key="1">
    <citation type="submission" date="2014-02" db="EMBL/GenBank/DDBJ databases">
        <title>Expanding our view of genomic diversity in Candidatus Accumulibacter clades.</title>
        <authorList>
            <person name="Skennerton C.T."/>
            <person name="Barr J.J."/>
            <person name="Slater F.R."/>
            <person name="Bond P.L."/>
            <person name="Tyson G.W."/>
        </authorList>
    </citation>
    <scope>NUCLEOTIDE SEQUENCE [LARGE SCALE GENOMIC DNA]</scope>
    <source>
        <strain evidence="2">BA-91</strain>
    </source>
</reference>
<accession>A0A080M737</accession>
<evidence type="ECO:0000313" key="2">
    <source>
        <dbReference type="Proteomes" id="UP000020077"/>
    </source>
</evidence>
<gene>
    <name evidence="1" type="ORF">AW09_001858</name>
</gene>
<dbReference type="AlphaFoldDB" id="A0A080M737"/>